<name>A0A1T4WZA7_9BACT</name>
<keyword evidence="4" id="KW-0411">Iron-sulfur</keyword>
<keyword evidence="7" id="KW-1185">Reference proteome</keyword>
<dbReference type="Gene3D" id="3.30.70.20">
    <property type="match status" value="2"/>
</dbReference>
<feature type="domain" description="4Fe-4S ferredoxin-type" evidence="5">
    <location>
        <begin position="81"/>
        <end position="110"/>
    </location>
</feature>
<dbReference type="AlphaFoldDB" id="A0A1T4WZA7"/>
<protein>
    <submittedName>
        <fullName evidence="6">Electron transport protein HydN</fullName>
    </submittedName>
</protein>
<evidence type="ECO:0000313" key="6">
    <source>
        <dbReference type="EMBL" id="SKA82497.1"/>
    </source>
</evidence>
<dbReference type="InterPro" id="IPR017896">
    <property type="entry name" value="4Fe4S_Fe-S-bd"/>
</dbReference>
<proteinExistence type="predicted"/>
<dbReference type="PANTHER" id="PTHR42859:SF16">
    <property type="entry name" value="FORMATE HYDROGENLYASE SUBUNIT 2-RELATED"/>
    <property type="match status" value="1"/>
</dbReference>
<keyword evidence="1" id="KW-0004">4Fe-4S</keyword>
<evidence type="ECO:0000313" key="7">
    <source>
        <dbReference type="Proteomes" id="UP000189733"/>
    </source>
</evidence>
<dbReference type="Proteomes" id="UP000189733">
    <property type="component" value="Unassembled WGS sequence"/>
</dbReference>
<keyword evidence="2" id="KW-0479">Metal-binding</keyword>
<dbReference type="Pfam" id="PF12838">
    <property type="entry name" value="Fer4_7"/>
    <property type="match status" value="1"/>
</dbReference>
<evidence type="ECO:0000256" key="3">
    <source>
        <dbReference type="ARBA" id="ARBA00023004"/>
    </source>
</evidence>
<reference evidence="6 7" key="1">
    <citation type="submission" date="2017-02" db="EMBL/GenBank/DDBJ databases">
        <authorList>
            <person name="Peterson S.W."/>
        </authorList>
    </citation>
    <scope>NUCLEOTIDE SEQUENCE [LARGE SCALE GENOMIC DNA]</scope>
    <source>
        <strain evidence="6 7">DSM 18034</strain>
    </source>
</reference>
<evidence type="ECO:0000256" key="2">
    <source>
        <dbReference type="ARBA" id="ARBA00022723"/>
    </source>
</evidence>
<dbReference type="OrthoDB" id="9789030at2"/>
<dbReference type="RefSeq" id="WP_078686075.1">
    <property type="nucleotide sequence ID" value="NZ_FUYA01000012.1"/>
</dbReference>
<dbReference type="InterPro" id="IPR050294">
    <property type="entry name" value="RnfB_subfamily"/>
</dbReference>
<gene>
    <name evidence="6" type="ORF">SAMN02745702_02809</name>
</gene>
<keyword evidence="3" id="KW-0408">Iron</keyword>
<feature type="domain" description="4Fe-4S ferredoxin-type" evidence="5">
    <location>
        <begin position="2"/>
        <end position="30"/>
    </location>
</feature>
<feature type="domain" description="4Fe-4S ferredoxin-type" evidence="5">
    <location>
        <begin position="49"/>
        <end position="80"/>
    </location>
</feature>
<dbReference type="PROSITE" id="PS00198">
    <property type="entry name" value="4FE4S_FER_1"/>
    <property type="match status" value="1"/>
</dbReference>
<dbReference type="PANTHER" id="PTHR42859">
    <property type="entry name" value="OXIDOREDUCTASE"/>
    <property type="match status" value="1"/>
</dbReference>
<dbReference type="STRING" id="1121442.SAMN02745702_02809"/>
<organism evidence="6 7">
    <name type="scientific">Desulfobaculum bizertense DSM 18034</name>
    <dbReference type="NCBI Taxonomy" id="1121442"/>
    <lineage>
        <taxon>Bacteria</taxon>
        <taxon>Pseudomonadati</taxon>
        <taxon>Thermodesulfobacteriota</taxon>
        <taxon>Desulfovibrionia</taxon>
        <taxon>Desulfovibrionales</taxon>
        <taxon>Desulfovibrionaceae</taxon>
        <taxon>Desulfobaculum</taxon>
    </lineage>
</organism>
<evidence type="ECO:0000256" key="1">
    <source>
        <dbReference type="ARBA" id="ARBA00022485"/>
    </source>
</evidence>
<dbReference type="PROSITE" id="PS51379">
    <property type="entry name" value="4FE4S_FER_2"/>
    <property type="match status" value="3"/>
</dbReference>
<evidence type="ECO:0000256" key="4">
    <source>
        <dbReference type="ARBA" id="ARBA00023014"/>
    </source>
</evidence>
<dbReference type="SUPFAM" id="SSF54862">
    <property type="entry name" value="4Fe-4S ferredoxins"/>
    <property type="match status" value="1"/>
</dbReference>
<dbReference type="GO" id="GO:0046872">
    <property type="term" value="F:metal ion binding"/>
    <property type="evidence" value="ECO:0007669"/>
    <property type="project" value="UniProtKB-KW"/>
</dbReference>
<evidence type="ECO:0000259" key="5">
    <source>
        <dbReference type="PROSITE" id="PS51379"/>
    </source>
</evidence>
<dbReference type="GO" id="GO:0051539">
    <property type="term" value="F:4 iron, 4 sulfur cluster binding"/>
    <property type="evidence" value="ECO:0007669"/>
    <property type="project" value="UniProtKB-KW"/>
</dbReference>
<dbReference type="CDD" id="cd10554">
    <property type="entry name" value="HycB_like"/>
    <property type="match status" value="1"/>
</dbReference>
<accession>A0A1T4WZA7</accession>
<dbReference type="EMBL" id="FUYA01000012">
    <property type="protein sequence ID" value="SKA82497.1"/>
    <property type="molecule type" value="Genomic_DNA"/>
</dbReference>
<sequence>MNSFVVGDHHKCIGCGACVIACAAAHLDGEILDAQRCDTPFTPRVTLVYTPEVTMPVQCRQCEGAPCAKACPENAISFKNGSVQIESELCVGCKLCMYVCPFGAMRVAPRPENEAQQGQGNLEVADKLPYVAQKCDLCTQRENGPACVQVCPAQALQLVSPDRMIHSVRDRRKAAVDRMPSFTRI</sequence>
<dbReference type="Pfam" id="PF12800">
    <property type="entry name" value="Fer4_4"/>
    <property type="match status" value="1"/>
</dbReference>
<dbReference type="InterPro" id="IPR017900">
    <property type="entry name" value="4Fe4S_Fe_S_CS"/>
</dbReference>